<dbReference type="SMART" id="SM00823">
    <property type="entry name" value="PKS_PP"/>
    <property type="match status" value="1"/>
</dbReference>
<dbReference type="PATRIC" id="fig|1284240.4.peg.3772"/>
<dbReference type="SMART" id="SM01294">
    <property type="entry name" value="PKS_PP_betabranch"/>
    <property type="match status" value="1"/>
</dbReference>
<dbReference type="SUPFAM" id="SSF47336">
    <property type="entry name" value="ACP-like"/>
    <property type="match status" value="1"/>
</dbReference>
<keyword evidence="1" id="KW-0596">Phosphopantetheine</keyword>
<dbReference type="EMBL" id="AOHO01000055">
    <property type="protein sequence ID" value="EME58614.1"/>
    <property type="molecule type" value="Genomic_DNA"/>
</dbReference>
<keyword evidence="5" id="KW-1185">Reference proteome</keyword>
<proteinExistence type="predicted"/>
<evidence type="ECO:0000313" key="5">
    <source>
        <dbReference type="Proteomes" id="UP000054226"/>
    </source>
</evidence>
<dbReference type="Pfam" id="PF00550">
    <property type="entry name" value="PP-binding"/>
    <property type="match status" value="1"/>
</dbReference>
<evidence type="ECO:0000256" key="2">
    <source>
        <dbReference type="ARBA" id="ARBA00022553"/>
    </source>
</evidence>
<feature type="domain" description="Carrier" evidence="3">
    <location>
        <begin position="12"/>
        <end position="89"/>
    </location>
</feature>
<sequence>MIHPPHDKDKIMPTTDIAAWLIQKVASYLAIEPDRIDVARPLAEYGLTSVYALTLCGEIEDHFGVPVEPTLAWDYPTVTAMSEYLRTQLVAPR</sequence>
<dbReference type="InterPro" id="IPR020806">
    <property type="entry name" value="PKS_PP-bd"/>
</dbReference>
<evidence type="ECO:0000259" key="3">
    <source>
        <dbReference type="PROSITE" id="PS50075"/>
    </source>
</evidence>
<dbReference type="InterPro" id="IPR036736">
    <property type="entry name" value="ACP-like_sf"/>
</dbReference>
<dbReference type="InterPro" id="IPR009081">
    <property type="entry name" value="PP-bd_ACP"/>
</dbReference>
<accession>M2ZE54</accession>
<reference evidence="4 5" key="1">
    <citation type="journal article" date="2013" name="Genome Announc.">
        <title>Draft Genome Sequence of Amycolatopsis decaplanina Strain DSM 44594T.</title>
        <authorList>
            <person name="Kaur N."/>
            <person name="Kumar S."/>
            <person name="Bala M."/>
            <person name="Raghava G.P."/>
            <person name="Mayilraj S."/>
        </authorList>
    </citation>
    <scope>NUCLEOTIDE SEQUENCE [LARGE SCALE GENOMIC DNA]</scope>
    <source>
        <strain evidence="4 5">DSM 44594</strain>
    </source>
</reference>
<comment type="caution">
    <text evidence="4">The sequence shown here is derived from an EMBL/GenBank/DDBJ whole genome shotgun (WGS) entry which is preliminary data.</text>
</comment>
<evidence type="ECO:0000313" key="4">
    <source>
        <dbReference type="EMBL" id="EME58614.1"/>
    </source>
</evidence>
<keyword evidence="2" id="KW-0597">Phosphoprotein</keyword>
<dbReference type="Proteomes" id="UP000054226">
    <property type="component" value="Unassembled WGS sequence"/>
</dbReference>
<name>M2ZE54_9PSEU</name>
<gene>
    <name evidence="4" type="ORF">H074_18583</name>
</gene>
<protein>
    <submittedName>
        <fullName evidence="4">Phosphopantetheine attachment site domain-containing protein</fullName>
    </submittedName>
</protein>
<evidence type="ECO:0000256" key="1">
    <source>
        <dbReference type="ARBA" id="ARBA00022450"/>
    </source>
</evidence>
<dbReference type="AlphaFoldDB" id="M2ZE54"/>
<dbReference type="PROSITE" id="PS50075">
    <property type="entry name" value="CARRIER"/>
    <property type="match status" value="1"/>
</dbReference>
<dbReference type="GO" id="GO:0031177">
    <property type="term" value="F:phosphopantetheine binding"/>
    <property type="evidence" value="ECO:0007669"/>
    <property type="project" value="InterPro"/>
</dbReference>
<dbReference type="Gene3D" id="1.10.1200.10">
    <property type="entry name" value="ACP-like"/>
    <property type="match status" value="1"/>
</dbReference>
<organism evidence="4 5">
    <name type="scientific">Amycolatopsis decaplanina DSM 44594</name>
    <dbReference type="NCBI Taxonomy" id="1284240"/>
    <lineage>
        <taxon>Bacteria</taxon>
        <taxon>Bacillati</taxon>
        <taxon>Actinomycetota</taxon>
        <taxon>Actinomycetes</taxon>
        <taxon>Pseudonocardiales</taxon>
        <taxon>Pseudonocardiaceae</taxon>
        <taxon>Amycolatopsis</taxon>
    </lineage>
</organism>